<dbReference type="Pfam" id="PF13620">
    <property type="entry name" value="CarboxypepD_reg"/>
    <property type="match status" value="1"/>
</dbReference>
<dbReference type="Gene3D" id="2.60.40.1080">
    <property type="match status" value="1"/>
</dbReference>
<evidence type="ECO:0000313" key="4">
    <source>
        <dbReference type="EMBL" id="ARS89633.1"/>
    </source>
</evidence>
<feature type="region of interest" description="Disordered" evidence="1">
    <location>
        <begin position="323"/>
        <end position="353"/>
    </location>
</feature>
<dbReference type="KEGG" id="naj:B1756_07710"/>
<name>A0A2Z2HS58_9EURY</name>
<dbReference type="OrthoDB" id="205643at2157"/>
<organism evidence="4 5">
    <name type="scientific">Natrarchaeobaculum aegyptiacum</name>
    <dbReference type="NCBI Taxonomy" id="745377"/>
    <lineage>
        <taxon>Archaea</taxon>
        <taxon>Methanobacteriati</taxon>
        <taxon>Methanobacteriota</taxon>
        <taxon>Stenosarchaea group</taxon>
        <taxon>Halobacteria</taxon>
        <taxon>Halobacteriales</taxon>
        <taxon>Natrialbaceae</taxon>
        <taxon>Natrarchaeobaculum</taxon>
    </lineage>
</organism>
<accession>A0A2Z2HS58</accession>
<dbReference type="Proteomes" id="UP000250088">
    <property type="component" value="Chromosome"/>
</dbReference>
<dbReference type="SUPFAM" id="SSF49464">
    <property type="entry name" value="Carboxypeptidase regulatory domain-like"/>
    <property type="match status" value="1"/>
</dbReference>
<dbReference type="SUPFAM" id="SSF49373">
    <property type="entry name" value="Invasin/intimin cell-adhesion fragments"/>
    <property type="match status" value="1"/>
</dbReference>
<evidence type="ECO:0000256" key="2">
    <source>
        <dbReference type="SAM" id="Phobius"/>
    </source>
</evidence>
<feature type="region of interest" description="Disordered" evidence="1">
    <location>
        <begin position="175"/>
        <end position="195"/>
    </location>
</feature>
<dbReference type="InterPro" id="IPR008969">
    <property type="entry name" value="CarboxyPept-like_regulatory"/>
</dbReference>
<protein>
    <recommendedName>
        <fullName evidence="3">BIG2 domain-containing protein</fullName>
    </recommendedName>
</protein>
<reference evidence="5" key="1">
    <citation type="submission" date="2017-02" db="EMBL/GenBank/DDBJ databases">
        <title>Natronthermophilus aegyptiacus gen. nov.,sp. nov., an aerobic, extremely halophilic alkalithermophilic archaeon isolated from the athalassohaline Wadi An Natrun, Egypt.</title>
        <authorList>
            <person name="Zhao B."/>
        </authorList>
    </citation>
    <scope>NUCLEOTIDE SEQUENCE [LARGE SCALE GENOMIC DNA]</scope>
    <source>
        <strain evidence="5">JW/NM-HA 15</strain>
    </source>
</reference>
<feature type="domain" description="BIG2" evidence="3">
    <location>
        <begin position="255"/>
        <end position="335"/>
    </location>
</feature>
<evidence type="ECO:0000259" key="3">
    <source>
        <dbReference type="SMART" id="SM00635"/>
    </source>
</evidence>
<keyword evidence="2" id="KW-1133">Transmembrane helix</keyword>
<gene>
    <name evidence="4" type="ORF">B1756_07710</name>
</gene>
<evidence type="ECO:0000313" key="5">
    <source>
        <dbReference type="Proteomes" id="UP000250088"/>
    </source>
</evidence>
<dbReference type="NCBIfam" id="NF045517">
    <property type="entry name" value="halo_surf_dom"/>
    <property type="match status" value="1"/>
</dbReference>
<feature type="compositionally biased region" description="Acidic residues" evidence="1">
    <location>
        <begin position="1224"/>
        <end position="1234"/>
    </location>
</feature>
<keyword evidence="2" id="KW-0472">Membrane</keyword>
<dbReference type="SMART" id="SM00635">
    <property type="entry name" value="BID_2"/>
    <property type="match status" value="1"/>
</dbReference>
<feature type="compositionally biased region" description="Acidic residues" evidence="1">
    <location>
        <begin position="337"/>
        <end position="352"/>
    </location>
</feature>
<keyword evidence="2" id="KW-0812">Transmembrane</keyword>
<evidence type="ECO:0000256" key="1">
    <source>
        <dbReference type="SAM" id="MobiDB-lite"/>
    </source>
</evidence>
<dbReference type="NCBIfam" id="TIGR04207">
    <property type="entry name" value="halo_sig_pep"/>
    <property type="match status" value="1"/>
</dbReference>
<dbReference type="EMBL" id="CP019893">
    <property type="protein sequence ID" value="ARS89633.1"/>
    <property type="molecule type" value="Genomic_DNA"/>
</dbReference>
<keyword evidence="5" id="KW-1185">Reference proteome</keyword>
<proteinExistence type="predicted"/>
<dbReference type="InterPro" id="IPR057149">
    <property type="entry name" value="DUF7827"/>
</dbReference>
<dbReference type="Pfam" id="PF25162">
    <property type="entry name" value="DUF7827"/>
    <property type="match status" value="1"/>
</dbReference>
<dbReference type="InterPro" id="IPR008964">
    <property type="entry name" value="Invasin/intimin_cell_adhesion"/>
</dbReference>
<dbReference type="InterPro" id="IPR026452">
    <property type="entry name" value="Surf_glycop_sig_pep"/>
</dbReference>
<dbReference type="Gene3D" id="2.60.40.1120">
    <property type="entry name" value="Carboxypeptidase-like, regulatory domain"/>
    <property type="match status" value="1"/>
</dbReference>
<dbReference type="RefSeq" id="WP_086888011.1">
    <property type="nucleotide sequence ID" value="NZ_CP019893.1"/>
</dbReference>
<feature type="region of interest" description="Disordered" evidence="1">
    <location>
        <begin position="1224"/>
        <end position="1247"/>
    </location>
</feature>
<dbReference type="GeneID" id="32893956"/>
<feature type="compositionally biased region" description="Basic and acidic residues" evidence="1">
    <location>
        <begin position="1235"/>
        <end position="1244"/>
    </location>
</feature>
<feature type="region of interest" description="Disordered" evidence="1">
    <location>
        <begin position="1387"/>
        <end position="1409"/>
    </location>
</feature>
<feature type="transmembrane region" description="Helical" evidence="2">
    <location>
        <begin position="1479"/>
        <end position="1498"/>
    </location>
</feature>
<dbReference type="Pfam" id="PF02368">
    <property type="entry name" value="Big_2"/>
    <property type="match status" value="1"/>
</dbReference>
<sequence>MTQTTYRDKGRAVTLAVLLIVSVVAMSATVAGGAAAIDTVEESPGQSTALSTHSSVASVEEIDGGSFEATNTHQEYGGSIAIGAESEGDFQDEGLEFSNDEGDHIAIEAEIDDDGTWESTDVQFPEIDHDLADEVIAETPDGLAGEIDVENDEMTIEEGLFEVSVETLLGDGEFEFEASPTSGSSGALEGEADFDSESGTAVLVDNEYTVEDTSGDGTIDDALGLPSENAGENWMELPLEFEFDLEEGEDPEPEPEPELEIDLADTDIEEDETTAATVTLLEGDEEEDVTAAADLSSSDESVVTVDDDGTVEAVADGEATVEAEYDGESASASVTVDDADDGDDEDDEDETDPGTLRYLEGDGSDTGSVIFQGQTVYAVGEAFDAEGEEYELREADSFDDGIVDDSSFEEELTSEHVEDLGIDAALADGDYGIEIETDDLEDGDFFLTGPGLDASPSQSDTVEVTAQSLDADFDAETVTNEGADTDVDLELDSQRGSYSVNVSADGDLDDEELFAMFLAETYDDRTDVFEDDLVGDQLGLNADDHDVGDVVAALRDVGAVLEPDATGNPQLYEGVDEDLNVGESDVTFGAFDVGLWHDDVDELVVLYDVSDGEHGVDVTGIDEDEYDFEFAVTDTDASSSDELTVTDSDVEAEFVAHECCPDDDSVYTQAAGDPVHLTVDLEDTDDAFLVFGDEDVGYADIVYVEDGTGNGEVNVTLNTRIMGTGNPYAVVDDEDTVKSLIDTIDLDDPLTWIAAHHVDSVEGDSFADDPIMQQALDLDDDGTLELPEPFDELELYEDDVDGDSLSFVEFLGELELLSDPADDPGEFVDLDGIDPGSIGGDDDLEEVMAEAVDFEAADTAYDQLDRPLQPTAYTISSSSDGVFVADDGDLEVDDELDSAVVDLTEPGLGEAEVLVAPGDDADAHHLTEYLDPEVEEATPTPRSEVAEDDRLIVRADASGIFGHMVVIADEGDYDPLTEDGFEPRVIYDLNELEGEGVTLEIEASDSTGNQDPNAVDFENAEIDEVVAFANHLDGELYVVVDTSASGAFERDLEDGETFEASIEYAADEDERFSLHGIQHFLDPEDPMPWQGDADDGITGDAAFPYFEPDRTETVTTEFSVAEPTVEFAHLDDEGDVEIEASDEAVVMGETNVAPGSTADVRITNAGETESFLTTTEAAIGSDGSFSTDTIDFSERDVGDEAEVEFRVDGSAVGDEDGVFAEQVEVEAPDDEDDERGPGETPRADDPEEVAATINEEYIAPVNAGLEDVNDGLENADDLAYVENVSASDWDEAEAEADRLRERAPELQDELYDAVVEEINIQAADTPLGGDIARDVETPDEARAEADRLREEYGLLGGDDIEEAAESLEFAADLGEAIDENLLRAADQLQPPETGQLEGTVIDENGDPIAGIDVTPVESSASATTGDDGAFSLEVPEGTQPIRVSGDGYETVEEVVEIDGDEPATLEVELERADEPDDSVSGFGLVAAVGALLAVALLARRAGTE</sequence>
<dbReference type="InterPro" id="IPR003343">
    <property type="entry name" value="Big_2"/>
</dbReference>